<dbReference type="PANTHER" id="PTHR15341">
    <property type="entry name" value="SUN-COR STEROID HORMONE RECEPTOR CO-REPRESSOR"/>
    <property type="match status" value="1"/>
</dbReference>
<gene>
    <name evidence="9" type="ORF">CYMTET_38025</name>
    <name evidence="8" type="ORF">CYMTET_38027</name>
</gene>
<evidence type="ECO:0000256" key="7">
    <source>
        <dbReference type="SAM" id="MobiDB-lite"/>
    </source>
</evidence>
<protein>
    <recommendedName>
        <fullName evidence="6">Nuclear nucleic acid-binding protein C1D</fullName>
    </recommendedName>
</protein>
<dbReference type="GO" id="GO:0000178">
    <property type="term" value="C:exosome (RNase complex)"/>
    <property type="evidence" value="ECO:0007669"/>
    <property type="project" value="TreeGrafter"/>
</dbReference>
<comment type="function">
    <text evidence="6">Plays a role in the recruitment of the exosome to pre-rRNA to mediate the 3'-5' end processing of the 5.8S rRNA.</text>
</comment>
<comment type="similarity">
    <text evidence="2 6">Belongs to the C1D family.</text>
</comment>
<dbReference type="GO" id="GO:0005730">
    <property type="term" value="C:nucleolus"/>
    <property type="evidence" value="ECO:0007669"/>
    <property type="project" value="UniProtKB-SubCell"/>
</dbReference>
<keyword evidence="4 6" id="KW-0694">RNA-binding</keyword>
<dbReference type="InterPro" id="IPR011082">
    <property type="entry name" value="Exosome-assoc_fac/DNA_repair"/>
</dbReference>
<feature type="region of interest" description="Disordered" evidence="7">
    <location>
        <begin position="169"/>
        <end position="229"/>
    </location>
</feature>
<comment type="subcellular location">
    <subcellularLocation>
        <location evidence="6">Cytoplasm</location>
    </subcellularLocation>
    <subcellularLocation>
        <location evidence="6">Nucleus</location>
        <location evidence="6">Nucleolus</location>
    </subcellularLocation>
    <subcellularLocation>
        <location evidence="1 6">Nucleus</location>
    </subcellularLocation>
</comment>
<keyword evidence="6" id="KW-0963">Cytoplasm</keyword>
<evidence type="ECO:0000256" key="3">
    <source>
        <dbReference type="ARBA" id="ARBA00022552"/>
    </source>
</evidence>
<evidence type="ECO:0000313" key="10">
    <source>
        <dbReference type="Proteomes" id="UP001190700"/>
    </source>
</evidence>
<dbReference type="GO" id="GO:0003677">
    <property type="term" value="F:DNA binding"/>
    <property type="evidence" value="ECO:0007669"/>
    <property type="project" value="UniProtKB-KW"/>
</dbReference>
<keyword evidence="10" id="KW-1185">Reference proteome</keyword>
<comment type="caution">
    <text evidence="8">The sequence shown here is derived from an EMBL/GenBank/DDBJ whole genome shotgun (WGS) entry which is preliminary data.</text>
</comment>
<keyword evidence="3 6" id="KW-0698">rRNA processing</keyword>
<evidence type="ECO:0000256" key="5">
    <source>
        <dbReference type="ARBA" id="ARBA00023242"/>
    </source>
</evidence>
<dbReference type="Proteomes" id="UP001190700">
    <property type="component" value="Unassembled WGS sequence"/>
</dbReference>
<sequence>MATGEIPSEVALSLSKFEESFNELEKKLEPIFAIPARQVKTQLLPLERAELHVTLAFAANALFTMYLRTQGLSPEAHPVTREMDRVKLYLDKVKKAAGSALPPPAANLDIRATNRFITHAIPELSQDQKRQLKHMTDCVKQPNQVTPSEPQSVSASDAAHHFLQGLEAAADGVSKDDNGAFQQLDSKKMEPGEQKEKKKKRKSEVSEIVKQEVSQKTPKKSKTPSKAKK</sequence>
<dbReference type="EMBL" id="LGRX02025269">
    <property type="protein sequence ID" value="KAK3252683.1"/>
    <property type="molecule type" value="Genomic_DNA"/>
</dbReference>
<dbReference type="AlphaFoldDB" id="A0AAE0F5L6"/>
<keyword evidence="6" id="KW-0238">DNA-binding</keyword>
<feature type="compositionally biased region" description="Basic and acidic residues" evidence="7">
    <location>
        <begin position="185"/>
        <end position="196"/>
    </location>
</feature>
<dbReference type="GO" id="GO:0005737">
    <property type="term" value="C:cytoplasm"/>
    <property type="evidence" value="ECO:0007669"/>
    <property type="project" value="UniProtKB-SubCell"/>
</dbReference>
<comment type="subunit">
    <text evidence="6">Monomer and homodimer.</text>
</comment>
<keyword evidence="5 6" id="KW-0539">Nucleus</keyword>
<accession>A0AAE0F5L6</accession>
<reference evidence="8" key="2">
    <citation type="submission" date="2023-06" db="EMBL/GenBank/DDBJ databases">
        <title>Long-read-based genome assembly of the green algal bacterivore Cymbomonas tetramitiformis.</title>
        <authorList>
            <person name="Gyaltshen Y."/>
            <person name="Rozenberg A."/>
            <person name="Paasch A."/>
            <person name="Burns J.A."/>
            <person name="Warring S."/>
            <person name="Larson R."/>
            <person name="Maurer-Alcala X."/>
            <person name="Dacks J."/>
            <person name="Kim E."/>
        </authorList>
    </citation>
    <scope>NUCLEOTIDE SEQUENCE</scope>
    <source>
        <strain evidence="8">PLY_AMNH</strain>
    </source>
</reference>
<dbReference type="EMBL" id="LGRX02025268">
    <property type="protein sequence ID" value="KAK3252690.1"/>
    <property type="molecule type" value="Genomic_DNA"/>
</dbReference>
<proteinExistence type="inferred from homology"/>
<dbReference type="InterPro" id="IPR007146">
    <property type="entry name" value="Sas10/Utp3/C1D"/>
</dbReference>
<dbReference type="GO" id="GO:0003723">
    <property type="term" value="F:RNA binding"/>
    <property type="evidence" value="ECO:0007669"/>
    <property type="project" value="UniProtKB-UniRule"/>
</dbReference>
<dbReference type="PANTHER" id="PTHR15341:SF3">
    <property type="entry name" value="NUCLEAR NUCLEIC ACID-BINDING PROTEIN C1D"/>
    <property type="match status" value="1"/>
</dbReference>
<name>A0AAE0F5L6_9CHLO</name>
<dbReference type="Pfam" id="PF04000">
    <property type="entry name" value="Sas10_Utp3"/>
    <property type="match status" value="1"/>
</dbReference>
<evidence type="ECO:0000256" key="6">
    <source>
        <dbReference type="RuleBase" id="RU368003"/>
    </source>
</evidence>
<dbReference type="GO" id="GO:0010468">
    <property type="term" value="P:regulation of gene expression"/>
    <property type="evidence" value="ECO:0007669"/>
    <property type="project" value="TreeGrafter"/>
</dbReference>
<dbReference type="GO" id="GO:0000460">
    <property type="term" value="P:maturation of 5.8S rRNA"/>
    <property type="evidence" value="ECO:0007669"/>
    <property type="project" value="TreeGrafter"/>
</dbReference>
<feature type="compositionally biased region" description="Basic residues" evidence="7">
    <location>
        <begin position="217"/>
        <end position="229"/>
    </location>
</feature>
<evidence type="ECO:0000256" key="2">
    <source>
        <dbReference type="ARBA" id="ARBA00009154"/>
    </source>
</evidence>
<reference evidence="8 10" key="1">
    <citation type="journal article" date="2015" name="Genome Biol. Evol.">
        <title>Comparative Genomics of a Bacterivorous Green Alga Reveals Evolutionary Causalities and Consequences of Phago-Mixotrophic Mode of Nutrition.</title>
        <authorList>
            <person name="Burns J.A."/>
            <person name="Paasch A."/>
            <person name="Narechania A."/>
            <person name="Kim E."/>
        </authorList>
    </citation>
    <scope>NUCLEOTIDE SEQUENCE [LARGE SCALE GENOMIC DNA]</scope>
    <source>
        <strain evidence="8">PLY_AMNH</strain>
    </source>
</reference>
<organism evidence="8 10">
    <name type="scientific">Cymbomonas tetramitiformis</name>
    <dbReference type="NCBI Taxonomy" id="36881"/>
    <lineage>
        <taxon>Eukaryota</taxon>
        <taxon>Viridiplantae</taxon>
        <taxon>Chlorophyta</taxon>
        <taxon>Pyramimonadophyceae</taxon>
        <taxon>Pyramimonadales</taxon>
        <taxon>Pyramimonadaceae</taxon>
        <taxon>Cymbomonas</taxon>
    </lineage>
</organism>
<evidence type="ECO:0000313" key="8">
    <source>
        <dbReference type="EMBL" id="KAK3252683.1"/>
    </source>
</evidence>
<evidence type="ECO:0000256" key="4">
    <source>
        <dbReference type="ARBA" id="ARBA00022884"/>
    </source>
</evidence>
<evidence type="ECO:0000313" key="9">
    <source>
        <dbReference type="EMBL" id="KAK3252690.1"/>
    </source>
</evidence>
<evidence type="ECO:0000256" key="1">
    <source>
        <dbReference type="ARBA" id="ARBA00004123"/>
    </source>
</evidence>